<proteinExistence type="predicted"/>
<reference evidence="2 3" key="1">
    <citation type="submission" date="2023-10" db="EMBL/GenBank/DDBJ databases">
        <title>Surface-active antibiotics is a multifunctional adaptation for post-fire microbes.</title>
        <authorList>
            <person name="Liu M.D."/>
            <person name="Du Y."/>
            <person name="Koupaei S.K."/>
            <person name="Kim N.R."/>
            <person name="Zhang W."/>
            <person name="Traxler M.F."/>
        </authorList>
    </citation>
    <scope>NUCLEOTIDE SEQUENCE [LARGE SCALE GENOMIC DNA]</scope>
    <source>
        <strain evidence="2 3">F3</strain>
    </source>
</reference>
<organism evidence="2 3">
    <name type="scientific">Paraburkholderia kirstenboschensis</name>
    <dbReference type="NCBI Taxonomy" id="1245436"/>
    <lineage>
        <taxon>Bacteria</taxon>
        <taxon>Pseudomonadati</taxon>
        <taxon>Pseudomonadota</taxon>
        <taxon>Betaproteobacteria</taxon>
        <taxon>Burkholderiales</taxon>
        <taxon>Burkholderiaceae</taxon>
        <taxon>Paraburkholderia</taxon>
    </lineage>
</organism>
<dbReference type="EMBL" id="CP136511">
    <property type="protein sequence ID" value="WOD14367.1"/>
    <property type="molecule type" value="Genomic_DNA"/>
</dbReference>
<evidence type="ECO:0000313" key="3">
    <source>
        <dbReference type="Proteomes" id="UP001302652"/>
    </source>
</evidence>
<dbReference type="Proteomes" id="UP001302652">
    <property type="component" value="Chromosome 3"/>
</dbReference>
<protein>
    <recommendedName>
        <fullName evidence="4">Histidine phosphatase family protein</fullName>
    </recommendedName>
</protein>
<sequence>MLIRHGARDKQSAALETDQNLSFFGEERVLATARAAAAVLDGKSVLVATSRYKPATRTAAIIAGQLDNAEVVEWDSLTPTDSGADLGPKVRDVVRKNTHGGLVLVGHQPRLSQALERITGSPAGIEHGEGVWFEAFWERRKIAAKGTIAKLDVGATSSRTGSAQNVVARNLSLIVDLAEGLDTLAQLEAKDPKMGARVKDFSVEIKRVCELAYDHILQVLIKISVLSTVPSTAGHEKLMAELAGTHNHDWFKDVAKICDALAALRIEFGEALSAHGEAHNEEGLASHCGPSGFQLMIDAIYEGERSFENDIAGMAYSLEGLLRNSQRTGDIGPAADAASKWRRQIQDGLGRLRVAANRIIASGNEGAELLEERAEEVLREDPYFIFKAASLLLIVLLAAATVIALSVPFYMFPLITGFGLTGVIVISALQLRASGKLPDAAFLKLMKLALLKFFAPLTKRKKS</sequence>
<keyword evidence="1" id="KW-0472">Membrane</keyword>
<keyword evidence="1" id="KW-1133">Transmembrane helix</keyword>
<keyword evidence="3" id="KW-1185">Reference proteome</keyword>
<dbReference type="RefSeq" id="WP_317016226.1">
    <property type="nucleotide sequence ID" value="NZ_CP136511.1"/>
</dbReference>
<evidence type="ECO:0000313" key="2">
    <source>
        <dbReference type="EMBL" id="WOD14367.1"/>
    </source>
</evidence>
<dbReference type="InterPro" id="IPR029033">
    <property type="entry name" value="His_PPase_superfam"/>
</dbReference>
<dbReference type="SUPFAM" id="SSF53254">
    <property type="entry name" value="Phosphoglycerate mutase-like"/>
    <property type="match status" value="1"/>
</dbReference>
<feature type="transmembrane region" description="Helical" evidence="1">
    <location>
        <begin position="410"/>
        <end position="429"/>
    </location>
</feature>
<evidence type="ECO:0008006" key="4">
    <source>
        <dbReference type="Google" id="ProtNLM"/>
    </source>
</evidence>
<evidence type="ECO:0000256" key="1">
    <source>
        <dbReference type="SAM" id="Phobius"/>
    </source>
</evidence>
<name>A0ABZ0EAY7_9BURK</name>
<dbReference type="Gene3D" id="3.40.50.1240">
    <property type="entry name" value="Phosphoglycerate mutase-like"/>
    <property type="match status" value="1"/>
</dbReference>
<keyword evidence="1" id="KW-0812">Transmembrane</keyword>
<feature type="transmembrane region" description="Helical" evidence="1">
    <location>
        <begin position="383"/>
        <end position="404"/>
    </location>
</feature>
<accession>A0ABZ0EAY7</accession>
<gene>
    <name evidence="2" type="ORF">RW095_02465</name>
</gene>